<keyword evidence="3 6" id="KW-0067">ATP-binding</keyword>
<keyword evidence="4 7" id="KW-0061">Asparagine biosynthesis</keyword>
<evidence type="ECO:0000256" key="7">
    <source>
        <dbReference type="PIRSR" id="PIRSR001589-1"/>
    </source>
</evidence>
<gene>
    <name evidence="9" type="ORF">CANCADRAFT_3385</name>
</gene>
<accession>A0A1E4TAG3</accession>
<dbReference type="InterPro" id="IPR006426">
    <property type="entry name" value="Asn_synth_AEB"/>
</dbReference>
<dbReference type="InterPro" id="IPR051857">
    <property type="entry name" value="Asn_synthetase_domain"/>
</dbReference>
<dbReference type="PANTHER" id="PTHR45937">
    <property type="entry name" value="ASPARAGINE SYNTHETASE DOMAIN-CONTAINING PROTEIN 1"/>
    <property type="match status" value="1"/>
</dbReference>
<dbReference type="InterPro" id="IPR014729">
    <property type="entry name" value="Rossmann-like_a/b/a_fold"/>
</dbReference>
<organism evidence="9 10">
    <name type="scientific">Tortispora caseinolytica NRRL Y-17796</name>
    <dbReference type="NCBI Taxonomy" id="767744"/>
    <lineage>
        <taxon>Eukaryota</taxon>
        <taxon>Fungi</taxon>
        <taxon>Dikarya</taxon>
        <taxon>Ascomycota</taxon>
        <taxon>Saccharomycotina</taxon>
        <taxon>Trigonopsidomycetes</taxon>
        <taxon>Trigonopsidales</taxon>
        <taxon>Trigonopsidaceae</taxon>
        <taxon>Tortispora</taxon>
    </lineage>
</organism>
<evidence type="ECO:0000256" key="5">
    <source>
        <dbReference type="ARBA" id="ARBA00022962"/>
    </source>
</evidence>
<dbReference type="Gene3D" id="3.60.20.10">
    <property type="entry name" value="Glutamine Phosphoribosylpyrophosphate, subunit 1, domain 1"/>
    <property type="match status" value="1"/>
</dbReference>
<dbReference type="Pfam" id="PF13537">
    <property type="entry name" value="GATase_7"/>
    <property type="match status" value="1"/>
</dbReference>
<evidence type="ECO:0000256" key="6">
    <source>
        <dbReference type="PIRNR" id="PIRNR001589"/>
    </source>
</evidence>
<dbReference type="Proteomes" id="UP000095023">
    <property type="component" value="Unassembled WGS sequence"/>
</dbReference>
<dbReference type="SUPFAM" id="SSF52402">
    <property type="entry name" value="Adenine nucleotide alpha hydrolases-like"/>
    <property type="match status" value="1"/>
</dbReference>
<evidence type="ECO:0000256" key="1">
    <source>
        <dbReference type="ARBA" id="ARBA00022605"/>
    </source>
</evidence>
<dbReference type="Gene3D" id="3.40.50.620">
    <property type="entry name" value="HUPs"/>
    <property type="match status" value="1"/>
</dbReference>
<proteinExistence type="predicted"/>
<dbReference type="Pfam" id="PF00733">
    <property type="entry name" value="Asn_synthase"/>
    <property type="match status" value="2"/>
</dbReference>
<name>A0A1E4TAG3_9ASCO</name>
<dbReference type="OrthoDB" id="10252281at2759"/>
<evidence type="ECO:0000313" key="9">
    <source>
        <dbReference type="EMBL" id="ODV88740.1"/>
    </source>
</evidence>
<dbReference type="GO" id="GO:0006529">
    <property type="term" value="P:asparagine biosynthetic process"/>
    <property type="evidence" value="ECO:0007669"/>
    <property type="project" value="UniProtKB-KW"/>
</dbReference>
<evidence type="ECO:0000256" key="2">
    <source>
        <dbReference type="ARBA" id="ARBA00022741"/>
    </source>
</evidence>
<evidence type="ECO:0000256" key="4">
    <source>
        <dbReference type="ARBA" id="ARBA00022888"/>
    </source>
</evidence>
<keyword evidence="10" id="KW-1185">Reference proteome</keyword>
<reference evidence="10" key="1">
    <citation type="submission" date="2016-02" db="EMBL/GenBank/DDBJ databases">
        <title>Comparative genomics of biotechnologically important yeasts.</title>
        <authorList>
            <consortium name="DOE Joint Genome Institute"/>
            <person name="Riley R."/>
            <person name="Haridas S."/>
            <person name="Wolfe K.H."/>
            <person name="Lopes M.R."/>
            <person name="Hittinger C.T."/>
            <person name="Goker M."/>
            <person name="Salamov A."/>
            <person name="Wisecaver J."/>
            <person name="Long T.M."/>
            <person name="Aerts A.L."/>
            <person name="Barry K."/>
            <person name="Choi C."/>
            <person name="Clum A."/>
            <person name="Coughlan A.Y."/>
            <person name="Deshpande S."/>
            <person name="Douglass A.P."/>
            <person name="Hanson S.J."/>
            <person name="Klenk H.-P."/>
            <person name="Labutti K."/>
            <person name="Lapidus A."/>
            <person name="Lindquist E."/>
            <person name="Lipzen A."/>
            <person name="Meier-Kolthoff J.P."/>
            <person name="Ohm R.A."/>
            <person name="Otillar R.P."/>
            <person name="Pangilinan J."/>
            <person name="Peng Y."/>
            <person name="Rokas A."/>
            <person name="Rosa C.A."/>
            <person name="Scheuner C."/>
            <person name="Sibirny A.A."/>
            <person name="Slot J.C."/>
            <person name="Stielow J.B."/>
            <person name="Sun H."/>
            <person name="Kurtzman C.P."/>
            <person name="Blackwell M."/>
            <person name="Jeffries T.W."/>
            <person name="Grigoriev I.V."/>
        </authorList>
    </citation>
    <scope>NUCLEOTIDE SEQUENCE [LARGE SCALE GENOMIC DNA]</scope>
    <source>
        <strain evidence="10">NRRL Y-17796</strain>
    </source>
</reference>
<dbReference type="InterPro" id="IPR017932">
    <property type="entry name" value="GATase_2_dom"/>
</dbReference>
<dbReference type="InterPro" id="IPR001962">
    <property type="entry name" value="Asn_synthase"/>
</dbReference>
<protein>
    <recommendedName>
        <fullName evidence="8">Glutamine amidotransferase type-2 domain-containing protein</fullName>
    </recommendedName>
</protein>
<sequence>MCGILVAAEYAGKPVVSDWLYSACKDRGPDAFNQITAHYGACTVFAAGSVLSLRDPLVQQPLQFADGSWLLFNGELYQPDNVLHPHINDTLYLSERIVADGLLPALNAVTGEYAVVYYSAVDEALFFLRDRIGMRSLVYSLNEHSFVVASAGLAEPVEVAPYLLYKFDFATFTLSTASIFERPVLSKHIALSDIATAVQRMRNVLTTAVRRRVARIPDQPLAVLFSGGLDCTILARIVDLCLPPGHPIDLVNVAFDHPRTDKTADDAPDRHLGLQSWRALAQLSDRPIRFVAVNVPFSLVETHRQRVANLMKPLDSVMDLSIALAFYFAARADGATLLESGDSEQHTTEYRCTSKVFISGLGADELFAGYKRHRSIFQRRSTSIEQSYGALAEELELDFNRLHARNLGRDDRVTGSWARELRYPYLDRDVVEYTLSLSLQAKFNYETDEDKFLLRELARSFSLRFVADTPKRAIQFGARSAKMEKGQGKIKGTDALE</sequence>
<dbReference type="GO" id="GO:0005524">
    <property type="term" value="F:ATP binding"/>
    <property type="evidence" value="ECO:0007669"/>
    <property type="project" value="UniProtKB-KW"/>
</dbReference>
<evidence type="ECO:0000259" key="8">
    <source>
        <dbReference type="PROSITE" id="PS51278"/>
    </source>
</evidence>
<dbReference type="CDD" id="cd01991">
    <property type="entry name" value="Asn_synthase_B_C"/>
    <property type="match status" value="1"/>
</dbReference>
<evidence type="ECO:0000256" key="3">
    <source>
        <dbReference type="ARBA" id="ARBA00022840"/>
    </source>
</evidence>
<dbReference type="SUPFAM" id="SSF56235">
    <property type="entry name" value="N-terminal nucleophile aminohydrolases (Ntn hydrolases)"/>
    <property type="match status" value="1"/>
</dbReference>
<keyword evidence="1 7" id="KW-0028">Amino-acid biosynthesis</keyword>
<evidence type="ECO:0000313" key="10">
    <source>
        <dbReference type="Proteomes" id="UP000095023"/>
    </source>
</evidence>
<dbReference type="EMBL" id="KV453843">
    <property type="protein sequence ID" value="ODV88740.1"/>
    <property type="molecule type" value="Genomic_DNA"/>
</dbReference>
<feature type="active site" description="For GATase activity" evidence="7">
    <location>
        <position position="2"/>
    </location>
</feature>
<dbReference type="GO" id="GO:0004066">
    <property type="term" value="F:asparagine synthase (glutamine-hydrolyzing) activity"/>
    <property type="evidence" value="ECO:0007669"/>
    <property type="project" value="InterPro"/>
</dbReference>
<dbReference type="InterPro" id="IPR029055">
    <property type="entry name" value="Ntn_hydrolases_N"/>
</dbReference>
<keyword evidence="5 7" id="KW-0315">Glutamine amidotransferase</keyword>
<dbReference type="PANTHER" id="PTHR45937:SF1">
    <property type="entry name" value="ASPARAGINE SYNTHETASE DOMAIN-CONTAINING PROTEIN 1"/>
    <property type="match status" value="1"/>
</dbReference>
<dbReference type="PROSITE" id="PS51278">
    <property type="entry name" value="GATASE_TYPE_2"/>
    <property type="match status" value="1"/>
</dbReference>
<keyword evidence="2 6" id="KW-0547">Nucleotide-binding</keyword>
<dbReference type="PIRSF" id="PIRSF001589">
    <property type="entry name" value="Asn_synthetase_glu-h"/>
    <property type="match status" value="1"/>
</dbReference>
<dbReference type="AlphaFoldDB" id="A0A1E4TAG3"/>
<feature type="domain" description="Glutamine amidotransferase type-2" evidence="8">
    <location>
        <begin position="2"/>
        <end position="227"/>
    </location>
</feature>